<dbReference type="AlphaFoldDB" id="A0A839AJZ4"/>
<dbReference type="Proteomes" id="UP000563906">
    <property type="component" value="Unassembled WGS sequence"/>
</dbReference>
<evidence type="ECO:0000313" key="1">
    <source>
        <dbReference type="EMBL" id="MBA6155375.1"/>
    </source>
</evidence>
<accession>A0A839AJZ4</accession>
<keyword evidence="2" id="KW-1185">Reference proteome</keyword>
<sequence>MSNKSYSIRQTTSNQLNDFSTKKNLDLAKKNSGSTSYYNHNNGEFKLVFPIPDNLFRPEDIFLVKNTIWILISHVNSTSDSARDNQKKDYVMTLSFNKEDILTPEKGEEEILIPTSKEINCVIYYDNRINSKWKRGTIEKITNHFKNPKEMEGFEPNDHGGGIIIKIP</sequence>
<gene>
    <name evidence="1" type="ORF">H3Z83_02375</name>
</gene>
<evidence type="ECO:0000313" key="2">
    <source>
        <dbReference type="Proteomes" id="UP000563906"/>
    </source>
</evidence>
<name>A0A839AJZ4_9FLAO</name>
<protein>
    <submittedName>
        <fullName evidence="1">Uncharacterized protein</fullName>
    </submittedName>
</protein>
<proteinExistence type="predicted"/>
<comment type="caution">
    <text evidence="1">The sequence shown here is derived from an EMBL/GenBank/DDBJ whole genome shotgun (WGS) entry which is preliminary data.</text>
</comment>
<dbReference type="EMBL" id="JACGLS010000001">
    <property type="protein sequence ID" value="MBA6155375.1"/>
    <property type="molecule type" value="Genomic_DNA"/>
</dbReference>
<reference evidence="1 2" key="1">
    <citation type="submission" date="2020-07" db="EMBL/GenBank/DDBJ databases">
        <title>Bacterium isolated from marine sediment.</title>
        <authorList>
            <person name="Shang D."/>
            <person name="Du Z.-J."/>
        </authorList>
    </citation>
    <scope>NUCLEOTIDE SEQUENCE [LARGE SCALE GENOMIC DNA]</scope>
    <source>
        <strain evidence="1 2">S7007</strain>
    </source>
</reference>
<dbReference type="RefSeq" id="WP_182123877.1">
    <property type="nucleotide sequence ID" value="NZ_JACGLS010000001.1"/>
</dbReference>
<organism evidence="1 2">
    <name type="scientific">Tenacibaculum pelagium</name>
    <dbReference type="NCBI Taxonomy" id="2759527"/>
    <lineage>
        <taxon>Bacteria</taxon>
        <taxon>Pseudomonadati</taxon>
        <taxon>Bacteroidota</taxon>
        <taxon>Flavobacteriia</taxon>
        <taxon>Flavobacteriales</taxon>
        <taxon>Flavobacteriaceae</taxon>
        <taxon>Tenacibaculum</taxon>
    </lineage>
</organism>